<keyword evidence="1 5" id="KW-0808">Transferase</keyword>
<dbReference type="InterPro" id="IPR000182">
    <property type="entry name" value="GNAT_dom"/>
</dbReference>
<dbReference type="RefSeq" id="WP_117604528.1">
    <property type="nucleotide sequence ID" value="NZ_CAUWNQ010000156.1"/>
</dbReference>
<comment type="caution">
    <text evidence="5">The sequence shown here is derived from an EMBL/GenBank/DDBJ whole genome shotgun (WGS) entry which is preliminary data.</text>
</comment>
<dbReference type="GO" id="GO:0016747">
    <property type="term" value="F:acyltransferase activity, transferring groups other than amino-acyl groups"/>
    <property type="evidence" value="ECO:0007669"/>
    <property type="project" value="InterPro"/>
</dbReference>
<evidence type="ECO:0000259" key="4">
    <source>
        <dbReference type="PROSITE" id="PS51186"/>
    </source>
</evidence>
<keyword evidence="2" id="KW-0012">Acyltransferase</keyword>
<evidence type="ECO:0000313" key="5">
    <source>
        <dbReference type="EMBL" id="RGO12795.1"/>
    </source>
</evidence>
<evidence type="ECO:0000256" key="2">
    <source>
        <dbReference type="ARBA" id="ARBA00023315"/>
    </source>
</evidence>
<comment type="similarity">
    <text evidence="3">Belongs to the acetyltransferase family. RimJ subfamily.</text>
</comment>
<dbReference type="PROSITE" id="PS51186">
    <property type="entry name" value="GNAT"/>
    <property type="match status" value="1"/>
</dbReference>
<dbReference type="AlphaFoldDB" id="A0A3E5FU40"/>
<reference evidence="5 6" key="1">
    <citation type="submission" date="2018-08" db="EMBL/GenBank/DDBJ databases">
        <title>A genome reference for cultivated species of the human gut microbiota.</title>
        <authorList>
            <person name="Zou Y."/>
            <person name="Xue W."/>
            <person name="Luo G."/>
        </authorList>
    </citation>
    <scope>NUCLEOTIDE SEQUENCE [LARGE SCALE GENOMIC DNA]</scope>
    <source>
        <strain evidence="5 6">OM02-6</strain>
    </source>
</reference>
<evidence type="ECO:0000313" key="6">
    <source>
        <dbReference type="Proteomes" id="UP000261087"/>
    </source>
</evidence>
<evidence type="ECO:0000256" key="3">
    <source>
        <dbReference type="ARBA" id="ARBA00038502"/>
    </source>
</evidence>
<accession>A0A3E5FU40</accession>
<dbReference type="InterPro" id="IPR051531">
    <property type="entry name" value="N-acetyltransferase"/>
</dbReference>
<gene>
    <name evidence="5" type="ORF">DXB31_01895</name>
</gene>
<dbReference type="EMBL" id="QSVF01000003">
    <property type="protein sequence ID" value="RGO12795.1"/>
    <property type="molecule type" value="Genomic_DNA"/>
</dbReference>
<protein>
    <submittedName>
        <fullName evidence="5">N-acetyltransferase</fullName>
    </submittedName>
</protein>
<sequence>MNVELRKWTLEDKDSLIAMCNSIDRSYLSDRLPNPYTNKSAQWWLNMVKENDDKKGVFREIVFNGKVVGTISVEQKEDVYRKDSEIGYYLLQEVCSKGVMSEAVRQICEIAFEKLDIIRITGLVYKPNIASRKVLEKNGFILEGVMEKAVIKNENIYDLCIYGKVR</sequence>
<dbReference type="Pfam" id="PF13302">
    <property type="entry name" value="Acetyltransf_3"/>
    <property type="match status" value="1"/>
</dbReference>
<dbReference type="PANTHER" id="PTHR43792">
    <property type="entry name" value="GNAT FAMILY, PUTATIVE (AFU_ORTHOLOGUE AFUA_3G00765)-RELATED-RELATED"/>
    <property type="match status" value="1"/>
</dbReference>
<evidence type="ECO:0000256" key="1">
    <source>
        <dbReference type="ARBA" id="ARBA00022679"/>
    </source>
</evidence>
<organism evidence="5 6">
    <name type="scientific">Thomasclavelia spiroformis</name>
    <dbReference type="NCBI Taxonomy" id="29348"/>
    <lineage>
        <taxon>Bacteria</taxon>
        <taxon>Bacillati</taxon>
        <taxon>Bacillota</taxon>
        <taxon>Erysipelotrichia</taxon>
        <taxon>Erysipelotrichales</taxon>
        <taxon>Coprobacillaceae</taxon>
        <taxon>Thomasclavelia</taxon>
    </lineage>
</organism>
<proteinExistence type="inferred from homology"/>
<dbReference type="Gene3D" id="3.40.630.30">
    <property type="match status" value="1"/>
</dbReference>
<dbReference type="SUPFAM" id="SSF55729">
    <property type="entry name" value="Acyl-CoA N-acyltransferases (Nat)"/>
    <property type="match status" value="1"/>
</dbReference>
<feature type="domain" description="N-acetyltransferase" evidence="4">
    <location>
        <begin position="3"/>
        <end position="163"/>
    </location>
</feature>
<dbReference type="Proteomes" id="UP000261087">
    <property type="component" value="Unassembled WGS sequence"/>
</dbReference>
<dbReference type="PANTHER" id="PTHR43792:SF8">
    <property type="entry name" value="[RIBOSOMAL PROTEIN US5]-ALANINE N-ACETYLTRANSFERASE"/>
    <property type="match status" value="1"/>
</dbReference>
<dbReference type="InterPro" id="IPR016181">
    <property type="entry name" value="Acyl_CoA_acyltransferase"/>
</dbReference>
<name>A0A3E5FU40_9FIRM</name>